<dbReference type="Proteomes" id="UP000662904">
    <property type="component" value="Chromosome"/>
</dbReference>
<organism evidence="1 2">
    <name type="scientific">Koleobacter methoxysyntrophicus</name>
    <dbReference type="NCBI Taxonomy" id="2751313"/>
    <lineage>
        <taxon>Bacteria</taxon>
        <taxon>Bacillati</taxon>
        <taxon>Bacillota</taxon>
        <taxon>Clostridia</taxon>
        <taxon>Koleobacterales</taxon>
        <taxon>Koleobacteraceae</taxon>
        <taxon>Koleobacter</taxon>
    </lineage>
</organism>
<dbReference type="AlphaFoldDB" id="A0A8A0RNQ6"/>
<sequence length="115" mass="13523">MKHIGEFKQKLLKINNQVNQNLYGRGLVWQKIDIIEDRIIIVAENIRIPVLAKIDDKNAFTTRLMDLALLNEFKIRLREEFENNFPYKIKSVMKDYDPKAQLAATIIILENPLEI</sequence>
<dbReference type="EMBL" id="CP059066">
    <property type="protein sequence ID" value="QSQ09220.1"/>
    <property type="molecule type" value="Genomic_DNA"/>
</dbReference>
<dbReference type="RefSeq" id="WP_206706578.1">
    <property type="nucleotide sequence ID" value="NZ_CP059066.1"/>
</dbReference>
<accession>A0A8A0RNQ6</accession>
<name>A0A8A0RNQ6_9FIRM</name>
<proteinExistence type="predicted"/>
<evidence type="ECO:0008006" key="3">
    <source>
        <dbReference type="Google" id="ProtNLM"/>
    </source>
</evidence>
<protein>
    <recommendedName>
        <fullName evidence="3">Na+-translocating membrane potential-generating system MpsC domain-containing protein</fullName>
    </recommendedName>
</protein>
<dbReference type="KEGG" id="kme:H0A61_01579"/>
<reference evidence="1" key="1">
    <citation type="submission" date="2020-07" db="EMBL/GenBank/DDBJ databases">
        <title>Koleobacter methoxysyntrophicus gen. nov., sp. nov., a novel anaerobic bacterium isolated from deep subsurface oil field and proposal of Koleobacterales ord. nov. in the phylum Firmicutes.</title>
        <authorList>
            <person name="Sakamoto S."/>
            <person name="Tamaki H."/>
        </authorList>
    </citation>
    <scope>NUCLEOTIDE SEQUENCE</scope>
    <source>
        <strain evidence="1">NRmbB1</strain>
    </source>
</reference>
<evidence type="ECO:0000313" key="1">
    <source>
        <dbReference type="EMBL" id="QSQ09220.1"/>
    </source>
</evidence>
<gene>
    <name evidence="1" type="ORF">H0A61_01579</name>
</gene>
<evidence type="ECO:0000313" key="2">
    <source>
        <dbReference type="Proteomes" id="UP000662904"/>
    </source>
</evidence>
<keyword evidence="2" id="KW-1185">Reference proteome</keyword>